<sequence length="228" mass="25747">MSKPFKIPLHWINVLKELLQKYTQRRLTTNVILCALIWTSVTRVRAQRNPALKVQTSRLVTAVNCRSRIMGDLNSVPGDQQYLGNVVLYAMTSFPAANLATADEDPIRSLATICDCISNSQSSSTINSRHIAETYRLVDSMEDYRSLYAGWDLFGSRDFTITSWADLDLYDLDFGPLLGKPEFVRLPYMEADGVAIILPRRRSGPDEILQVMVMLRCDDMESLEGDGM</sequence>
<accession>A0A7R7X5V5</accession>
<dbReference type="KEGG" id="aluc:AKAW2_61256S"/>
<reference evidence="2" key="2">
    <citation type="submission" date="2021-02" db="EMBL/GenBank/DDBJ databases">
        <title>Aspergillus luchuensis mut. kawachii IFO 4304 genome sequence.</title>
        <authorList>
            <person name="Mori K."/>
            <person name="Kadooka C."/>
            <person name="Goto M."/>
            <person name="Futagami T."/>
        </authorList>
    </citation>
    <scope>NUCLEOTIDE SEQUENCE</scope>
    <source>
        <strain evidence="2">IFO 4308</strain>
    </source>
</reference>
<evidence type="ECO:0000313" key="3">
    <source>
        <dbReference type="Proteomes" id="UP000661280"/>
    </source>
</evidence>
<dbReference type="Proteomes" id="UP000661280">
    <property type="component" value="Chromosome 6"/>
</dbReference>
<reference evidence="2" key="1">
    <citation type="submission" date="2021-01" db="EMBL/GenBank/DDBJ databases">
        <authorList>
            <consortium name="Aspergillus luchuensis mut. kawachii IFO 4304 genome sequencing consortium"/>
            <person name="Kazuki M."/>
            <person name="Futagami T."/>
        </authorList>
    </citation>
    <scope>NUCLEOTIDE SEQUENCE</scope>
    <source>
        <strain evidence="2">IFO 4308</strain>
    </source>
</reference>
<keyword evidence="1" id="KW-0808">Transferase</keyword>
<dbReference type="GO" id="GO:0016747">
    <property type="term" value="F:acyltransferase activity, transferring groups other than amino-acyl groups"/>
    <property type="evidence" value="ECO:0007669"/>
    <property type="project" value="TreeGrafter"/>
</dbReference>
<dbReference type="OrthoDB" id="1862401at2759"/>
<dbReference type="InterPro" id="IPR023213">
    <property type="entry name" value="CAT-like_dom_sf"/>
</dbReference>
<protein>
    <submittedName>
        <fullName evidence="2">Uncharacterized protein</fullName>
    </submittedName>
</protein>
<dbReference type="GeneID" id="64964313"/>
<dbReference type="InterPro" id="IPR050317">
    <property type="entry name" value="Plant_Fungal_Acyltransferase"/>
</dbReference>
<proteinExistence type="predicted"/>
<dbReference type="RefSeq" id="XP_041546754.1">
    <property type="nucleotide sequence ID" value="XM_041680828.1"/>
</dbReference>
<dbReference type="Pfam" id="PF02458">
    <property type="entry name" value="Transferase"/>
    <property type="match status" value="1"/>
</dbReference>
<dbReference type="PANTHER" id="PTHR31642">
    <property type="entry name" value="TRICHOTHECENE 3-O-ACETYLTRANSFERASE"/>
    <property type="match status" value="1"/>
</dbReference>
<dbReference type="AlphaFoldDB" id="A0A7R7X5V5"/>
<dbReference type="GO" id="GO:0044550">
    <property type="term" value="P:secondary metabolite biosynthetic process"/>
    <property type="evidence" value="ECO:0007669"/>
    <property type="project" value="TreeGrafter"/>
</dbReference>
<gene>
    <name evidence="2" type="ORF">AKAW2_61256S</name>
</gene>
<evidence type="ECO:0000256" key="1">
    <source>
        <dbReference type="ARBA" id="ARBA00022679"/>
    </source>
</evidence>
<keyword evidence="3" id="KW-1185">Reference proteome</keyword>
<dbReference type="EMBL" id="AP024430">
    <property type="protein sequence ID" value="BCS02992.1"/>
    <property type="molecule type" value="Genomic_DNA"/>
</dbReference>
<dbReference type="PANTHER" id="PTHR31642:SF310">
    <property type="entry name" value="FATTY ALCOHOL:CAFFEOYL-COA ACYLTRANSFERASE"/>
    <property type="match status" value="1"/>
</dbReference>
<evidence type="ECO:0000313" key="2">
    <source>
        <dbReference type="EMBL" id="BCS02992.1"/>
    </source>
</evidence>
<organism evidence="2 3">
    <name type="scientific">Aspergillus kawachii</name>
    <name type="common">White koji mold</name>
    <name type="synonym">Aspergillus awamori var. kawachi</name>
    <dbReference type="NCBI Taxonomy" id="1069201"/>
    <lineage>
        <taxon>Eukaryota</taxon>
        <taxon>Fungi</taxon>
        <taxon>Dikarya</taxon>
        <taxon>Ascomycota</taxon>
        <taxon>Pezizomycotina</taxon>
        <taxon>Eurotiomycetes</taxon>
        <taxon>Eurotiomycetidae</taxon>
        <taxon>Eurotiales</taxon>
        <taxon>Aspergillaceae</taxon>
        <taxon>Aspergillus</taxon>
        <taxon>Aspergillus subgen. Circumdati</taxon>
    </lineage>
</organism>
<name>A0A7R7X5V5_ASPKA</name>
<dbReference type="Gene3D" id="3.30.559.10">
    <property type="entry name" value="Chloramphenicol acetyltransferase-like domain"/>
    <property type="match status" value="1"/>
</dbReference>